<proteinExistence type="predicted"/>
<dbReference type="AlphaFoldDB" id="A0A7R8CMX6"/>
<evidence type="ECO:0000313" key="2">
    <source>
        <dbReference type="EMBL" id="CAF2869310.1"/>
    </source>
</evidence>
<evidence type="ECO:0000313" key="3">
    <source>
        <dbReference type="Proteomes" id="UP000675881"/>
    </source>
</evidence>
<gene>
    <name evidence="2" type="ORF">LSAA_6681</name>
</gene>
<dbReference type="EMBL" id="HG994581">
    <property type="protein sequence ID" value="CAF2869310.1"/>
    <property type="molecule type" value="Genomic_DNA"/>
</dbReference>
<accession>A0A7R8CMX6</accession>
<protein>
    <submittedName>
        <fullName evidence="2">(salmon louse) hypothetical protein</fullName>
    </submittedName>
</protein>
<evidence type="ECO:0000256" key="1">
    <source>
        <dbReference type="SAM" id="MobiDB-lite"/>
    </source>
</evidence>
<feature type="region of interest" description="Disordered" evidence="1">
    <location>
        <begin position="68"/>
        <end position="96"/>
    </location>
</feature>
<keyword evidence="3" id="KW-1185">Reference proteome</keyword>
<dbReference type="Proteomes" id="UP000675881">
    <property type="component" value="Chromosome 2"/>
</dbReference>
<organism evidence="2 3">
    <name type="scientific">Lepeophtheirus salmonis</name>
    <name type="common">Salmon louse</name>
    <name type="synonym">Caligus salmonis</name>
    <dbReference type="NCBI Taxonomy" id="72036"/>
    <lineage>
        <taxon>Eukaryota</taxon>
        <taxon>Metazoa</taxon>
        <taxon>Ecdysozoa</taxon>
        <taxon>Arthropoda</taxon>
        <taxon>Crustacea</taxon>
        <taxon>Multicrustacea</taxon>
        <taxon>Hexanauplia</taxon>
        <taxon>Copepoda</taxon>
        <taxon>Siphonostomatoida</taxon>
        <taxon>Caligidae</taxon>
        <taxon>Lepeophtheirus</taxon>
    </lineage>
</organism>
<sequence>MKGLFNYFENKRDENHLGAIEALHRCRIPLLDQHEDRLIQNPSVEMENFEKDTSSIFDSIYASSEIQQLNRPTPPKIRRSSNKGLSSTTTGTNQLEEDFQQDVLNWIYC</sequence>
<name>A0A7R8CMX6_LEPSM</name>
<feature type="compositionally biased region" description="Polar residues" evidence="1">
    <location>
        <begin position="82"/>
        <end position="94"/>
    </location>
</feature>
<reference evidence="2" key="1">
    <citation type="submission" date="2021-02" db="EMBL/GenBank/DDBJ databases">
        <authorList>
            <person name="Bekaert M."/>
        </authorList>
    </citation>
    <scope>NUCLEOTIDE SEQUENCE</scope>
    <source>
        <strain evidence="2">IoA-00</strain>
    </source>
</reference>